<keyword evidence="3" id="KW-1185">Reference proteome</keyword>
<accession>A0A285IVN6</accession>
<dbReference type="EMBL" id="OBDY01000012">
    <property type="protein sequence ID" value="SNY52008.1"/>
    <property type="molecule type" value="Genomic_DNA"/>
</dbReference>
<evidence type="ECO:0000256" key="1">
    <source>
        <dbReference type="SAM" id="MobiDB-lite"/>
    </source>
</evidence>
<reference evidence="2 3" key="1">
    <citation type="submission" date="2017-09" db="EMBL/GenBank/DDBJ databases">
        <authorList>
            <person name="Ehlers B."/>
            <person name="Leendertz F.H."/>
        </authorList>
    </citation>
    <scope>NUCLEOTIDE SEQUENCE [LARGE SCALE GENOMIC DNA]</scope>
    <source>
        <strain evidence="2 3">CGMCC 4.6857</strain>
    </source>
</reference>
<name>A0A285IVN6_9ACTN</name>
<evidence type="ECO:0000313" key="3">
    <source>
        <dbReference type="Proteomes" id="UP000219612"/>
    </source>
</evidence>
<feature type="region of interest" description="Disordered" evidence="1">
    <location>
        <begin position="1"/>
        <end position="25"/>
    </location>
</feature>
<dbReference type="AlphaFoldDB" id="A0A285IVN6"/>
<protein>
    <submittedName>
        <fullName evidence="2">Uncharacterized protein</fullName>
    </submittedName>
</protein>
<dbReference type="Proteomes" id="UP000219612">
    <property type="component" value="Unassembled WGS sequence"/>
</dbReference>
<gene>
    <name evidence="2" type="ORF">SAMN05421748_112207</name>
</gene>
<sequence length="25" mass="2743">MKCEAPLAQSAERLHGKEKVYGSIP</sequence>
<feature type="compositionally biased region" description="Basic and acidic residues" evidence="1">
    <location>
        <begin position="12"/>
        <end position="25"/>
    </location>
</feature>
<evidence type="ECO:0000313" key="2">
    <source>
        <dbReference type="EMBL" id="SNY52008.1"/>
    </source>
</evidence>
<proteinExistence type="predicted"/>
<organism evidence="2 3">
    <name type="scientific">Paractinoplanes atraurantiacus</name>
    <dbReference type="NCBI Taxonomy" id="1036182"/>
    <lineage>
        <taxon>Bacteria</taxon>
        <taxon>Bacillati</taxon>
        <taxon>Actinomycetota</taxon>
        <taxon>Actinomycetes</taxon>
        <taxon>Micromonosporales</taxon>
        <taxon>Micromonosporaceae</taxon>
        <taxon>Paractinoplanes</taxon>
    </lineage>
</organism>